<dbReference type="InterPro" id="IPR025588">
    <property type="entry name" value="YcxB-like_C"/>
</dbReference>
<sequence>MDFTVRYEPSPDEVARALDQGLTRQLRTLYVALPVALAGAGVACLLAGAVGLGVGLMVGAVAFPPALKWTARRMARRQLAYICVPTTLRVADDGYACVTDQSTTTVQWSMFTRIDGTPEFWLFFIGNQWSGFLPRRAFDGEQQAALDGLFAAREPAGRG</sequence>
<evidence type="ECO:0000313" key="4">
    <source>
        <dbReference type="Proteomes" id="UP001612928"/>
    </source>
</evidence>
<dbReference type="RefSeq" id="WP_397024961.1">
    <property type="nucleotide sequence ID" value="NZ_JBITMB010000009.1"/>
</dbReference>
<feature type="transmembrane region" description="Helical" evidence="1">
    <location>
        <begin position="35"/>
        <end position="67"/>
    </location>
</feature>
<keyword evidence="1" id="KW-0812">Transmembrane</keyword>
<gene>
    <name evidence="3" type="ORF">ACIBP5_32380</name>
</gene>
<dbReference type="EMBL" id="JBITMB010000009">
    <property type="protein sequence ID" value="MFI7444694.1"/>
    <property type="molecule type" value="Genomic_DNA"/>
</dbReference>
<reference evidence="3 4" key="1">
    <citation type="submission" date="2024-10" db="EMBL/GenBank/DDBJ databases">
        <title>The Natural Products Discovery Center: Release of the First 8490 Sequenced Strains for Exploring Actinobacteria Biosynthetic Diversity.</title>
        <authorList>
            <person name="Kalkreuter E."/>
            <person name="Kautsar S.A."/>
            <person name="Yang D."/>
            <person name="Bader C.D."/>
            <person name="Teijaro C.N."/>
            <person name="Fluegel L."/>
            <person name="Davis C.M."/>
            <person name="Simpson J.R."/>
            <person name="Lauterbach L."/>
            <person name="Steele A.D."/>
            <person name="Gui C."/>
            <person name="Meng S."/>
            <person name="Li G."/>
            <person name="Viehrig K."/>
            <person name="Ye F."/>
            <person name="Su P."/>
            <person name="Kiefer A.F."/>
            <person name="Nichols A."/>
            <person name="Cepeda A.J."/>
            <person name="Yan W."/>
            <person name="Fan B."/>
            <person name="Jiang Y."/>
            <person name="Adhikari A."/>
            <person name="Zheng C.-J."/>
            <person name="Schuster L."/>
            <person name="Cowan T.M."/>
            <person name="Smanski M.J."/>
            <person name="Chevrette M.G."/>
            <person name="De Carvalho L.P.S."/>
            <person name="Shen B."/>
        </authorList>
    </citation>
    <scope>NUCLEOTIDE SEQUENCE [LARGE SCALE GENOMIC DNA]</scope>
    <source>
        <strain evidence="3 4">NPDC049503</strain>
    </source>
</reference>
<organism evidence="3 4">
    <name type="scientific">Nonomuraea indica</name>
    <dbReference type="NCBI Taxonomy" id="1581193"/>
    <lineage>
        <taxon>Bacteria</taxon>
        <taxon>Bacillati</taxon>
        <taxon>Actinomycetota</taxon>
        <taxon>Actinomycetes</taxon>
        <taxon>Streptosporangiales</taxon>
        <taxon>Streptosporangiaceae</taxon>
        <taxon>Nonomuraea</taxon>
    </lineage>
</organism>
<dbReference type="Pfam" id="PF14317">
    <property type="entry name" value="YcxB"/>
    <property type="match status" value="1"/>
</dbReference>
<keyword evidence="1" id="KW-0472">Membrane</keyword>
<name>A0ABW8AD49_9ACTN</name>
<keyword evidence="4" id="KW-1185">Reference proteome</keyword>
<protein>
    <submittedName>
        <fullName evidence="3">YcxB family protein</fullName>
    </submittedName>
</protein>
<proteinExistence type="predicted"/>
<evidence type="ECO:0000313" key="3">
    <source>
        <dbReference type="EMBL" id="MFI7444694.1"/>
    </source>
</evidence>
<keyword evidence="1" id="KW-1133">Transmembrane helix</keyword>
<evidence type="ECO:0000259" key="2">
    <source>
        <dbReference type="Pfam" id="PF14317"/>
    </source>
</evidence>
<evidence type="ECO:0000256" key="1">
    <source>
        <dbReference type="SAM" id="Phobius"/>
    </source>
</evidence>
<dbReference type="Proteomes" id="UP001612928">
    <property type="component" value="Unassembled WGS sequence"/>
</dbReference>
<feature type="domain" description="YcxB-like C-terminal" evidence="2">
    <location>
        <begin position="92"/>
        <end position="147"/>
    </location>
</feature>
<accession>A0ABW8AD49</accession>
<comment type="caution">
    <text evidence="3">The sequence shown here is derived from an EMBL/GenBank/DDBJ whole genome shotgun (WGS) entry which is preliminary data.</text>
</comment>